<evidence type="ECO:0000313" key="1">
    <source>
        <dbReference type="EMBL" id="KAK1294508.1"/>
    </source>
</evidence>
<dbReference type="Proteomes" id="UP001180020">
    <property type="component" value="Unassembled WGS sequence"/>
</dbReference>
<sequence>MKIPVHTLGFKKKGEPAEDTFARRVGGLPNVVVPPDWIRSIGLLDHPRHGRVVAAHQARRIRDDVSPALEFYISLQTRASEDWRWRWRRCSGSGRWRRRGDGVAVTVGNGINIAMEAVDDNIGG</sequence>
<protein>
    <submittedName>
        <fullName evidence="1">Uncharacterized protein</fullName>
    </submittedName>
</protein>
<accession>A0AAV9CZ43</accession>
<gene>
    <name evidence="1" type="ORF">QJS10_CPA16g00624</name>
</gene>
<dbReference type="EMBL" id="JAUJYO010000016">
    <property type="protein sequence ID" value="KAK1294508.1"/>
    <property type="molecule type" value="Genomic_DNA"/>
</dbReference>
<keyword evidence="2" id="KW-1185">Reference proteome</keyword>
<proteinExistence type="predicted"/>
<name>A0AAV9CZ43_ACOCL</name>
<evidence type="ECO:0000313" key="2">
    <source>
        <dbReference type="Proteomes" id="UP001180020"/>
    </source>
</evidence>
<organism evidence="1 2">
    <name type="scientific">Acorus calamus</name>
    <name type="common">Sweet flag</name>
    <dbReference type="NCBI Taxonomy" id="4465"/>
    <lineage>
        <taxon>Eukaryota</taxon>
        <taxon>Viridiplantae</taxon>
        <taxon>Streptophyta</taxon>
        <taxon>Embryophyta</taxon>
        <taxon>Tracheophyta</taxon>
        <taxon>Spermatophyta</taxon>
        <taxon>Magnoliopsida</taxon>
        <taxon>Liliopsida</taxon>
        <taxon>Acoraceae</taxon>
        <taxon>Acorus</taxon>
    </lineage>
</organism>
<comment type="caution">
    <text evidence="1">The sequence shown here is derived from an EMBL/GenBank/DDBJ whole genome shotgun (WGS) entry which is preliminary data.</text>
</comment>
<dbReference type="AlphaFoldDB" id="A0AAV9CZ43"/>
<reference evidence="1" key="2">
    <citation type="submission" date="2023-06" db="EMBL/GenBank/DDBJ databases">
        <authorList>
            <person name="Ma L."/>
            <person name="Liu K.-W."/>
            <person name="Li Z."/>
            <person name="Hsiao Y.-Y."/>
            <person name="Qi Y."/>
            <person name="Fu T."/>
            <person name="Tang G."/>
            <person name="Zhang D."/>
            <person name="Sun W.-H."/>
            <person name="Liu D.-K."/>
            <person name="Li Y."/>
            <person name="Chen G.-Z."/>
            <person name="Liu X.-D."/>
            <person name="Liao X.-Y."/>
            <person name="Jiang Y.-T."/>
            <person name="Yu X."/>
            <person name="Hao Y."/>
            <person name="Huang J."/>
            <person name="Zhao X.-W."/>
            <person name="Ke S."/>
            <person name="Chen Y.-Y."/>
            <person name="Wu W.-L."/>
            <person name="Hsu J.-L."/>
            <person name="Lin Y.-F."/>
            <person name="Huang M.-D."/>
            <person name="Li C.-Y."/>
            <person name="Huang L."/>
            <person name="Wang Z.-W."/>
            <person name="Zhao X."/>
            <person name="Zhong W.-Y."/>
            <person name="Peng D.-H."/>
            <person name="Ahmad S."/>
            <person name="Lan S."/>
            <person name="Zhang J.-S."/>
            <person name="Tsai W.-C."/>
            <person name="Van De Peer Y."/>
            <person name="Liu Z.-J."/>
        </authorList>
    </citation>
    <scope>NUCLEOTIDE SEQUENCE</scope>
    <source>
        <strain evidence="1">CP</strain>
        <tissue evidence="1">Leaves</tissue>
    </source>
</reference>
<reference evidence="1" key="1">
    <citation type="journal article" date="2023" name="Nat. Commun.">
        <title>Diploid and tetraploid genomes of Acorus and the evolution of monocots.</title>
        <authorList>
            <person name="Ma L."/>
            <person name="Liu K.W."/>
            <person name="Li Z."/>
            <person name="Hsiao Y.Y."/>
            <person name="Qi Y."/>
            <person name="Fu T."/>
            <person name="Tang G.D."/>
            <person name="Zhang D."/>
            <person name="Sun W.H."/>
            <person name="Liu D.K."/>
            <person name="Li Y."/>
            <person name="Chen G.Z."/>
            <person name="Liu X.D."/>
            <person name="Liao X.Y."/>
            <person name="Jiang Y.T."/>
            <person name="Yu X."/>
            <person name="Hao Y."/>
            <person name="Huang J."/>
            <person name="Zhao X.W."/>
            <person name="Ke S."/>
            <person name="Chen Y.Y."/>
            <person name="Wu W.L."/>
            <person name="Hsu J.L."/>
            <person name="Lin Y.F."/>
            <person name="Huang M.D."/>
            <person name="Li C.Y."/>
            <person name="Huang L."/>
            <person name="Wang Z.W."/>
            <person name="Zhao X."/>
            <person name="Zhong W.Y."/>
            <person name="Peng D.H."/>
            <person name="Ahmad S."/>
            <person name="Lan S."/>
            <person name="Zhang J.S."/>
            <person name="Tsai W.C."/>
            <person name="Van de Peer Y."/>
            <person name="Liu Z.J."/>
        </authorList>
    </citation>
    <scope>NUCLEOTIDE SEQUENCE</scope>
    <source>
        <strain evidence="1">CP</strain>
    </source>
</reference>